<protein>
    <submittedName>
        <fullName evidence="2">TatD family hydrolase</fullName>
    </submittedName>
</protein>
<comment type="caution">
    <text evidence="2">The sequence shown here is derived from an EMBL/GenBank/DDBJ whole genome shotgun (WGS) entry which is preliminary data.</text>
</comment>
<gene>
    <name evidence="2" type="ORF">IAC44_06730</name>
</gene>
<organism evidence="2 3">
    <name type="scientific">Candidatus Merdimorpha stercoravium</name>
    <dbReference type="NCBI Taxonomy" id="2840863"/>
    <lineage>
        <taxon>Bacteria</taxon>
        <taxon>Pseudomonadati</taxon>
        <taxon>Bacteroidota</taxon>
        <taxon>Flavobacteriia</taxon>
        <taxon>Flavobacteriales</taxon>
        <taxon>Candidatus Merdimorpha</taxon>
    </lineage>
</organism>
<dbReference type="GO" id="GO:0005829">
    <property type="term" value="C:cytosol"/>
    <property type="evidence" value="ECO:0007669"/>
    <property type="project" value="TreeGrafter"/>
</dbReference>
<dbReference type="AlphaFoldDB" id="A0A9D1HBF0"/>
<name>A0A9D1HBF0_9FLAO</name>
<reference evidence="2" key="2">
    <citation type="journal article" date="2021" name="PeerJ">
        <title>Extensive microbial diversity within the chicken gut microbiome revealed by metagenomics and culture.</title>
        <authorList>
            <person name="Gilroy R."/>
            <person name="Ravi A."/>
            <person name="Getino M."/>
            <person name="Pursley I."/>
            <person name="Horton D.L."/>
            <person name="Alikhan N.F."/>
            <person name="Baker D."/>
            <person name="Gharbi K."/>
            <person name="Hall N."/>
            <person name="Watson M."/>
            <person name="Adriaenssens E.M."/>
            <person name="Foster-Nyarko E."/>
            <person name="Jarju S."/>
            <person name="Secka A."/>
            <person name="Antonio M."/>
            <person name="Oren A."/>
            <person name="Chaudhuri R.R."/>
            <person name="La Ragione R."/>
            <person name="Hildebrand F."/>
            <person name="Pallen M.J."/>
        </authorList>
    </citation>
    <scope>NUCLEOTIDE SEQUENCE</scope>
    <source>
        <strain evidence="2">1383</strain>
    </source>
</reference>
<dbReference type="PANTHER" id="PTHR46124:SF2">
    <property type="entry name" value="D-AMINOACYL-TRNA DEACYLASE"/>
    <property type="match status" value="1"/>
</dbReference>
<reference evidence="2" key="1">
    <citation type="submission" date="2020-10" db="EMBL/GenBank/DDBJ databases">
        <authorList>
            <person name="Gilroy R."/>
        </authorList>
    </citation>
    <scope>NUCLEOTIDE SEQUENCE</scope>
    <source>
        <strain evidence="2">1383</strain>
    </source>
</reference>
<dbReference type="InterPro" id="IPR001130">
    <property type="entry name" value="TatD-like"/>
</dbReference>
<keyword evidence="1" id="KW-0479">Metal-binding</keyword>
<dbReference type="InterPro" id="IPR032466">
    <property type="entry name" value="Metal_Hydrolase"/>
</dbReference>
<dbReference type="Proteomes" id="UP000824161">
    <property type="component" value="Unassembled WGS sequence"/>
</dbReference>
<dbReference type="SUPFAM" id="SSF51556">
    <property type="entry name" value="Metallo-dependent hydrolases"/>
    <property type="match status" value="1"/>
</dbReference>
<dbReference type="PIRSF" id="PIRSF005902">
    <property type="entry name" value="DNase_TatD"/>
    <property type="match status" value="1"/>
</dbReference>
<dbReference type="GO" id="GO:0046872">
    <property type="term" value="F:metal ion binding"/>
    <property type="evidence" value="ECO:0007669"/>
    <property type="project" value="UniProtKB-KW"/>
</dbReference>
<evidence type="ECO:0000313" key="3">
    <source>
        <dbReference type="Proteomes" id="UP000824161"/>
    </source>
</evidence>
<dbReference type="GO" id="GO:0016788">
    <property type="term" value="F:hydrolase activity, acting on ester bonds"/>
    <property type="evidence" value="ECO:0007669"/>
    <property type="project" value="InterPro"/>
</dbReference>
<dbReference type="PANTHER" id="PTHR46124">
    <property type="entry name" value="D-AMINOACYL-TRNA DEACYLASE"/>
    <property type="match status" value="1"/>
</dbReference>
<dbReference type="Pfam" id="PF01026">
    <property type="entry name" value="TatD_DNase"/>
    <property type="match status" value="1"/>
</dbReference>
<keyword evidence="2" id="KW-0378">Hydrolase</keyword>
<feature type="binding site" evidence="1">
    <location>
        <position position="66"/>
    </location>
    <ligand>
        <name>a divalent metal cation</name>
        <dbReference type="ChEBI" id="CHEBI:60240"/>
        <label>1</label>
    </ligand>
</feature>
<feature type="binding site" evidence="1">
    <location>
        <position position="170"/>
    </location>
    <ligand>
        <name>a divalent metal cation</name>
        <dbReference type="ChEBI" id="CHEBI:60240"/>
        <label>1</label>
    </ligand>
</feature>
<proteinExistence type="predicted"/>
<feature type="binding site" evidence="1">
    <location>
        <position position="125"/>
    </location>
    <ligand>
        <name>a divalent metal cation</name>
        <dbReference type="ChEBI" id="CHEBI:60240"/>
        <label>2</label>
    </ligand>
</feature>
<feature type="binding site" evidence="1">
    <location>
        <position position="101"/>
    </location>
    <ligand>
        <name>a divalent metal cation</name>
        <dbReference type="ChEBI" id="CHEBI:60240"/>
        <label>2</label>
    </ligand>
</feature>
<accession>A0A9D1HBF0</accession>
<dbReference type="EMBL" id="DVLY01000170">
    <property type="protein sequence ID" value="HIT98514.1"/>
    <property type="molecule type" value="Genomic_DNA"/>
</dbReference>
<sequence length="211" mass="24215">MNFYDVHTHGKASPTDIKNVIFSWDDPVSRGYYSIGAHPLFYEWTKDLYPHLEKMCRPKSALAVGECGFDKRSPMSFSEQSDLFLAHVRIAEQLGKPLMIHCVGHFNELSVVRREVAPTQPWIVHGYRKNPQLAESLVQQGFYFSLGKEGVRREGLLAVIPLDRLFFETDEDTELTVEQVYREAAATLGIDLEQLARQVEQNFQTVFHPSR</sequence>
<evidence type="ECO:0000256" key="1">
    <source>
        <dbReference type="PIRSR" id="PIRSR005902-1"/>
    </source>
</evidence>
<evidence type="ECO:0000313" key="2">
    <source>
        <dbReference type="EMBL" id="HIT98514.1"/>
    </source>
</evidence>
<dbReference type="Gene3D" id="3.20.20.140">
    <property type="entry name" value="Metal-dependent hydrolases"/>
    <property type="match status" value="1"/>
</dbReference>